<dbReference type="CDD" id="cd02609">
    <property type="entry name" value="P-type_ATPase"/>
    <property type="match status" value="1"/>
</dbReference>
<reference evidence="8 9" key="1">
    <citation type="journal article" date="2009" name="PLoS ONE">
        <title>Rapid evolution of virulence and drug resistance in the emerging zoonotic pathogen Streptococcus suis.</title>
        <authorList>
            <person name="Holden M.T.G."/>
            <person name="Hauser H."/>
            <person name="Sanders M."/>
            <person name="Ngo T.H."/>
            <person name="Cherevach I."/>
            <person name="Cronin A."/>
            <person name="Goodhead I."/>
            <person name="Mungall K."/>
            <person name="Quail M.A."/>
            <person name="Price C."/>
            <person name="Rabbinowitsch E."/>
            <person name="Sharp S."/>
            <person name="Croucher N.J."/>
            <person name="Chieu T.B."/>
            <person name="Mai N.T.H."/>
            <person name="Diep T.S."/>
            <person name="Chinh N.T."/>
            <person name="Kehoe M."/>
            <person name="Leigh J.A."/>
            <person name="Ward P.N."/>
            <person name="Dowson C.G."/>
            <person name="Whatmore A.M."/>
            <person name="Chanter N."/>
            <person name="Iversen P."/>
            <person name="Gottschalk M."/>
            <person name="Slater J.D."/>
            <person name="Smith H.E."/>
            <person name="Spratt B.G."/>
            <person name="Xu J."/>
            <person name="Ye C."/>
            <person name="Bentley S."/>
            <person name="Barrell B.G."/>
            <person name="Schultsz C."/>
            <person name="Maskell D.J."/>
            <person name="Parkhill J."/>
        </authorList>
    </citation>
    <scope>NUCLEOTIDE SEQUENCE [LARGE SCALE GENOMIC DNA]</scope>
    <source>
        <strain evidence="8 9">BM407</strain>
    </source>
</reference>
<accession>A0A0H3N2X0</accession>
<dbReference type="Gene3D" id="1.20.1110.10">
    <property type="entry name" value="Calcium-transporting ATPase, transmembrane domain"/>
    <property type="match status" value="1"/>
</dbReference>
<keyword evidence="9" id="KW-1185">Reference proteome</keyword>
<dbReference type="Gene3D" id="2.70.150.10">
    <property type="entry name" value="Calcium-transporting ATPase, cytoplasmic transduction domain A"/>
    <property type="match status" value="1"/>
</dbReference>
<dbReference type="SUPFAM" id="SSF81653">
    <property type="entry name" value="Calcium ATPase, transduction domain A"/>
    <property type="match status" value="1"/>
</dbReference>
<dbReference type="SFLD" id="SFLDS00003">
    <property type="entry name" value="Haloacid_Dehalogenase"/>
    <property type="match status" value="1"/>
</dbReference>
<keyword evidence="2 6" id="KW-0812">Transmembrane</keyword>
<sequence>MNKQIKGLSTKEVQERIQNQQTNHFKTKTSASNWEIFRRNVFTSFNALNFAIFLALLAVQAWSNLFFFGVIVLNAVSGMLTEWRARRMIDKLNLMNKDFIRVVRDSETISIAPEDIVLDDVLLLSAGEQVPSDAIVLEGIAETNEAMLTGESDLIVKNTGAELLSGSYLVSGQIYAKVIHVGAENYANKLMLEAKTHKPIVSRILYNMDKIAKFTGKIIIPFGLALFLEAFFIKILPLKDSVITSSTALLGMLPKGIALLTITSLLTAVIKLGMKNVLVQEMYSVETLARVDVLCLDKTGTITQGKMTVENLLPLTNHYSLDTIQQILATYIQTSEDTNSTAQAIRKEYGDLEHHYKASHIIPFSSDRKWGAMTIENIGHIFLGAPEMLLTQNPPSVSEAQARGSRVLILALSQQSLLSSQNQLPENIEPLALLEIADPIREDAAETLAYLRSQEVTLKIISGDNPVTVSHIAREAGFADYDSYIDCSKVDDEELIARAETTAIFGRVSPHQKKLLIQTLKAQGHTTAMTGDGVNDILALREADCSIVMAEGDPATRQIANLVLLDSEFRDIPEILFEGRRVVNNISHIAPIFLIKTIYSFLLGLICSASIALGKAEYLLVFPFIQVQMTLIGQFVEGFPPFILTFERNIRPVEKHFLRKSLLLALPNALMVVLSVLIFHLMQVFGYLNLHDMQTLSYYVLGSTGLLAVIRACLPLTKARLALIIYSVFGFFISSHFLHGLIEIHPLNSHTLPIYSGLMLIFIPVFFWISYKQGAFKN</sequence>
<dbReference type="GeneID" id="8155003"/>
<evidence type="ECO:0000256" key="2">
    <source>
        <dbReference type="ARBA" id="ARBA00022692"/>
    </source>
</evidence>
<dbReference type="InterPro" id="IPR023214">
    <property type="entry name" value="HAD_sf"/>
</dbReference>
<dbReference type="PATRIC" id="fig|568814.3.peg.636"/>
<feature type="transmembrane region" description="Helical" evidence="6">
    <location>
        <begin position="65"/>
        <end position="85"/>
    </location>
</feature>
<dbReference type="GO" id="GO:0016887">
    <property type="term" value="F:ATP hydrolysis activity"/>
    <property type="evidence" value="ECO:0007669"/>
    <property type="project" value="InterPro"/>
</dbReference>
<dbReference type="SFLD" id="SFLDF00027">
    <property type="entry name" value="p-type_atpase"/>
    <property type="match status" value="1"/>
</dbReference>
<organism evidence="8 9">
    <name type="scientific">Streptococcus suis (strain BM407)</name>
    <dbReference type="NCBI Taxonomy" id="568814"/>
    <lineage>
        <taxon>Bacteria</taxon>
        <taxon>Bacillati</taxon>
        <taxon>Bacillota</taxon>
        <taxon>Bacilli</taxon>
        <taxon>Lactobacillales</taxon>
        <taxon>Streptococcaceae</taxon>
        <taxon>Streptococcus</taxon>
    </lineage>
</organism>
<evidence type="ECO:0000313" key="9">
    <source>
        <dbReference type="Proteomes" id="UP000009077"/>
    </source>
</evidence>
<dbReference type="Gene3D" id="3.40.50.1000">
    <property type="entry name" value="HAD superfamily/HAD-like"/>
    <property type="match status" value="1"/>
</dbReference>
<feature type="transmembrane region" description="Helical" evidence="6">
    <location>
        <begin position="618"/>
        <end position="640"/>
    </location>
</feature>
<dbReference type="Proteomes" id="UP000009077">
    <property type="component" value="Chromosome"/>
</dbReference>
<evidence type="ECO:0000313" key="8">
    <source>
        <dbReference type="EMBL" id="CAZ55443.1"/>
    </source>
</evidence>
<gene>
    <name evidence="8" type="ordered locus">SSUBM407_0609</name>
</gene>
<dbReference type="PRINTS" id="PR00119">
    <property type="entry name" value="CATATPASE"/>
</dbReference>
<keyword evidence="5 6" id="KW-0472">Membrane</keyword>
<dbReference type="InterPro" id="IPR001757">
    <property type="entry name" value="P_typ_ATPase"/>
</dbReference>
<dbReference type="Pfam" id="PF00122">
    <property type="entry name" value="E1-E2_ATPase"/>
    <property type="match status" value="1"/>
</dbReference>
<feature type="transmembrane region" description="Helical" evidence="6">
    <location>
        <begin position="661"/>
        <end position="684"/>
    </location>
</feature>
<evidence type="ECO:0000259" key="7">
    <source>
        <dbReference type="Pfam" id="PF00122"/>
    </source>
</evidence>
<dbReference type="SUPFAM" id="SSF56784">
    <property type="entry name" value="HAD-like"/>
    <property type="match status" value="1"/>
</dbReference>
<dbReference type="KEGG" id="ssb:SSUBM407_0609"/>
<dbReference type="InterPro" id="IPR036412">
    <property type="entry name" value="HAD-like_sf"/>
</dbReference>
<feature type="transmembrane region" description="Helical" evidence="6">
    <location>
        <begin position="589"/>
        <end position="612"/>
    </location>
</feature>
<comment type="subcellular location">
    <subcellularLocation>
        <location evidence="1">Membrane</location>
        <topology evidence="1">Multi-pass membrane protein</topology>
    </subcellularLocation>
</comment>
<dbReference type="InterPro" id="IPR059000">
    <property type="entry name" value="ATPase_P-type_domA"/>
</dbReference>
<dbReference type="InterPro" id="IPR044492">
    <property type="entry name" value="P_typ_ATPase_HD_dom"/>
</dbReference>
<keyword evidence="3" id="KW-1278">Translocase</keyword>
<dbReference type="PROSITE" id="PS00154">
    <property type="entry name" value="ATPASE_E1_E2"/>
    <property type="match status" value="1"/>
</dbReference>
<dbReference type="NCBIfam" id="TIGR01494">
    <property type="entry name" value="ATPase_P-type"/>
    <property type="match status" value="2"/>
</dbReference>
<dbReference type="AlphaFoldDB" id="A0A0H3N2X0"/>
<dbReference type="InterPro" id="IPR023299">
    <property type="entry name" value="ATPase_P-typ_cyto_dom_N"/>
</dbReference>
<protein>
    <submittedName>
        <fullName evidence="8">Cation-transporting ATPase</fullName>
    </submittedName>
</protein>
<evidence type="ECO:0000256" key="1">
    <source>
        <dbReference type="ARBA" id="ARBA00004141"/>
    </source>
</evidence>
<dbReference type="SFLD" id="SFLDG00002">
    <property type="entry name" value="C1.7:_P-type_atpase_like"/>
    <property type="match status" value="1"/>
</dbReference>
<dbReference type="Gene3D" id="3.40.1110.10">
    <property type="entry name" value="Calcium-transporting ATPase, cytoplasmic domain N"/>
    <property type="match status" value="1"/>
</dbReference>
<feature type="transmembrane region" description="Helical" evidence="6">
    <location>
        <begin position="754"/>
        <end position="771"/>
    </location>
</feature>
<evidence type="ECO:0000256" key="3">
    <source>
        <dbReference type="ARBA" id="ARBA00022967"/>
    </source>
</evidence>
<dbReference type="InterPro" id="IPR008250">
    <property type="entry name" value="ATPase_P-typ_transduc_dom_A_sf"/>
</dbReference>
<dbReference type="GO" id="GO:0016020">
    <property type="term" value="C:membrane"/>
    <property type="evidence" value="ECO:0007669"/>
    <property type="project" value="UniProtKB-SubCell"/>
</dbReference>
<keyword evidence="4 6" id="KW-1133">Transmembrane helix</keyword>
<name>A0A0H3N2X0_STRS4</name>
<feature type="transmembrane region" description="Helical" evidence="6">
    <location>
        <begin position="256"/>
        <end position="274"/>
    </location>
</feature>
<proteinExistence type="predicted"/>
<dbReference type="Pfam" id="PF00702">
    <property type="entry name" value="Hydrolase"/>
    <property type="match status" value="1"/>
</dbReference>
<dbReference type="SUPFAM" id="SSF81665">
    <property type="entry name" value="Calcium ATPase, transmembrane domain M"/>
    <property type="match status" value="1"/>
</dbReference>
<dbReference type="GO" id="GO:0005524">
    <property type="term" value="F:ATP binding"/>
    <property type="evidence" value="ECO:0007669"/>
    <property type="project" value="InterPro"/>
</dbReference>
<feature type="transmembrane region" description="Helical" evidence="6">
    <location>
        <begin position="721"/>
        <end position="742"/>
    </location>
</feature>
<dbReference type="RefSeq" id="WP_012775561.1">
    <property type="nucleotide sequence ID" value="NC_012926.1"/>
</dbReference>
<dbReference type="InterPro" id="IPR023298">
    <property type="entry name" value="ATPase_P-typ_TM_dom_sf"/>
</dbReference>
<dbReference type="InterPro" id="IPR018303">
    <property type="entry name" value="ATPase_P-typ_P_site"/>
</dbReference>
<feature type="transmembrane region" description="Helical" evidence="6">
    <location>
        <begin position="218"/>
        <end position="236"/>
    </location>
</feature>
<evidence type="ECO:0000256" key="6">
    <source>
        <dbReference type="SAM" id="Phobius"/>
    </source>
</evidence>
<evidence type="ECO:0000256" key="5">
    <source>
        <dbReference type="ARBA" id="ARBA00023136"/>
    </source>
</evidence>
<feature type="transmembrane region" description="Helical" evidence="6">
    <location>
        <begin position="696"/>
        <end position="714"/>
    </location>
</feature>
<dbReference type="HOGENOM" id="CLU_002360_5_1_9"/>
<evidence type="ECO:0000256" key="4">
    <source>
        <dbReference type="ARBA" id="ARBA00022989"/>
    </source>
</evidence>
<dbReference type="EMBL" id="FM252032">
    <property type="protein sequence ID" value="CAZ55443.1"/>
    <property type="molecule type" value="Genomic_DNA"/>
</dbReference>
<feature type="domain" description="P-type ATPase A" evidence="7">
    <location>
        <begin position="97"/>
        <end position="191"/>
    </location>
</feature>
<feature type="transmembrane region" description="Helical" evidence="6">
    <location>
        <begin position="41"/>
        <end position="59"/>
    </location>
</feature>
<dbReference type="PANTHER" id="PTHR42861">
    <property type="entry name" value="CALCIUM-TRANSPORTING ATPASE"/>
    <property type="match status" value="1"/>
</dbReference>